<evidence type="ECO:0000256" key="1">
    <source>
        <dbReference type="SAM" id="MobiDB-lite"/>
    </source>
</evidence>
<accession>A0AAX3ALS2</accession>
<evidence type="ECO:0008006" key="4">
    <source>
        <dbReference type="Google" id="ProtNLM"/>
    </source>
</evidence>
<feature type="compositionally biased region" description="Acidic residues" evidence="1">
    <location>
        <begin position="348"/>
        <end position="366"/>
    </location>
</feature>
<dbReference type="GeneID" id="71762485"/>
<feature type="compositionally biased region" description="Acidic residues" evidence="1">
    <location>
        <begin position="255"/>
        <end position="269"/>
    </location>
</feature>
<feature type="compositionally biased region" description="Basic and acidic residues" evidence="1">
    <location>
        <begin position="330"/>
        <end position="347"/>
    </location>
</feature>
<feature type="compositionally biased region" description="Acidic residues" evidence="1">
    <location>
        <begin position="462"/>
        <end position="487"/>
    </location>
</feature>
<feature type="compositionally biased region" description="Low complexity" evidence="1">
    <location>
        <begin position="282"/>
        <end position="294"/>
    </location>
</feature>
<feature type="compositionally biased region" description="Acidic residues" evidence="1">
    <location>
        <begin position="419"/>
        <end position="433"/>
    </location>
</feature>
<feature type="region of interest" description="Disordered" evidence="1">
    <location>
        <begin position="215"/>
        <end position="487"/>
    </location>
</feature>
<sequence>MSSRPNRETAYRVFAAEFDDATLSYAESDEERAPNYVVTPTGARLNRLFAVGVLTEIEAVNDEQLRARVVDPTGAFVVYAGQYQPEALSFLERAETPAFIAVAGKARTFQPEDSDRVFTSIRPESLNEVDAATRDRFAVDAAELTLERVRTMRAARDRDERGDALRDALEDEGIERGLAAGVPRALAHYDTTPAYLDAAQELALDAARVVAGEREEVGPLDVAPEGRSTGGDAAVERSEPADSENGSDPDAAIETGDEADTEPAVESGEESIAVGSTDTDDGTASGTDSTGDPGPETGIEAEPDHEPGSSTESETGIEDETDFEPDSEDESAKREPAETTEPARSEDEREDESETDDLFGEVDGTDDGIAAETDDEETIEADIDDPEEFEIDPDERERIEEEFGTDFESAAEVGGPGEADIETPGPEEMDEAGPESTDSVPDTEPASEPEDEGENTGVAADDGADEADDVGESDGSEAAEDDPDSEEAVVAAMAALNEGDGVDREAVVEHAVAEYGLTPEAADDGIQEALMSGECYEPDDDRLKPI</sequence>
<keyword evidence="3" id="KW-1185">Reference proteome</keyword>
<dbReference type="RefSeq" id="WP_244700758.1">
    <property type="nucleotide sequence ID" value="NZ_BAAADN010000019.1"/>
</dbReference>
<dbReference type="EMBL" id="CP095005">
    <property type="protein sequence ID" value="UOO94591.1"/>
    <property type="molecule type" value="Genomic_DNA"/>
</dbReference>
<dbReference type="KEGG" id="hdo:MUK72_11515"/>
<dbReference type="Gene3D" id="1.10.10.10">
    <property type="entry name" value="Winged helix-like DNA-binding domain superfamily/Winged helix DNA-binding domain"/>
    <property type="match status" value="1"/>
</dbReference>
<feature type="compositionally biased region" description="Acidic residues" evidence="1">
    <location>
        <begin position="315"/>
        <end position="329"/>
    </location>
</feature>
<organism evidence="2 3">
    <name type="scientific">Halococcus dombrowskii</name>
    <dbReference type="NCBI Taxonomy" id="179637"/>
    <lineage>
        <taxon>Archaea</taxon>
        <taxon>Methanobacteriati</taxon>
        <taxon>Methanobacteriota</taxon>
        <taxon>Stenosarchaea group</taxon>
        <taxon>Halobacteria</taxon>
        <taxon>Halobacteriales</taxon>
        <taxon>Halococcaceae</taxon>
        <taxon>Halococcus</taxon>
    </lineage>
</organism>
<dbReference type="AlphaFoldDB" id="A0AAX3ALS2"/>
<reference evidence="2" key="1">
    <citation type="submission" date="2022-04" db="EMBL/GenBank/DDBJ databases">
        <title>Sequencing and genomic assembly of Halococcus dombrowskii.</title>
        <authorList>
            <person name="Lim S.W."/>
            <person name="MacLea K.S."/>
        </authorList>
    </citation>
    <scope>NUCLEOTIDE SEQUENCE</scope>
    <source>
        <strain evidence="2">H4</strain>
    </source>
</reference>
<name>A0AAX3ALS2_HALDO</name>
<evidence type="ECO:0000313" key="2">
    <source>
        <dbReference type="EMBL" id="UOO94591.1"/>
    </source>
</evidence>
<dbReference type="InterPro" id="IPR036388">
    <property type="entry name" value="WH-like_DNA-bd_sf"/>
</dbReference>
<proteinExistence type="predicted"/>
<dbReference type="Proteomes" id="UP000830542">
    <property type="component" value="Chromosome"/>
</dbReference>
<feature type="compositionally biased region" description="Acidic residues" evidence="1">
    <location>
        <begin position="445"/>
        <end position="454"/>
    </location>
</feature>
<feature type="compositionally biased region" description="Acidic residues" evidence="1">
    <location>
        <begin position="372"/>
        <end position="394"/>
    </location>
</feature>
<gene>
    <name evidence="2" type="ORF">MUK72_11515</name>
</gene>
<protein>
    <recommendedName>
        <fullName evidence="4">Rpa-associated protein</fullName>
    </recommendedName>
</protein>
<evidence type="ECO:0000313" key="3">
    <source>
        <dbReference type="Proteomes" id="UP000830542"/>
    </source>
</evidence>